<dbReference type="SMART" id="SM00239">
    <property type="entry name" value="C2"/>
    <property type="match status" value="1"/>
</dbReference>
<dbReference type="Pfam" id="PF00168">
    <property type="entry name" value="C2"/>
    <property type="match status" value="1"/>
</dbReference>
<dbReference type="OrthoDB" id="5855668at2759"/>
<dbReference type="CDD" id="cd04048">
    <property type="entry name" value="C2A_Copine"/>
    <property type="match status" value="1"/>
</dbReference>
<dbReference type="PANTHER" id="PTHR10857">
    <property type="entry name" value="COPINE"/>
    <property type="match status" value="1"/>
</dbReference>
<dbReference type="PROSITE" id="PS50004">
    <property type="entry name" value="C2"/>
    <property type="match status" value="1"/>
</dbReference>
<dbReference type="SUPFAM" id="SSF49562">
    <property type="entry name" value="C2 domain (Calcium/lipid-binding domain, CaLB)"/>
    <property type="match status" value="1"/>
</dbReference>
<protein>
    <submittedName>
        <fullName evidence="2">CPNE9</fullName>
    </submittedName>
</protein>
<dbReference type="Gene3D" id="2.60.40.150">
    <property type="entry name" value="C2 domain"/>
    <property type="match status" value="1"/>
</dbReference>
<keyword evidence="3" id="KW-1185">Reference proteome</keyword>
<dbReference type="GO" id="GO:0005886">
    <property type="term" value="C:plasma membrane"/>
    <property type="evidence" value="ECO:0007669"/>
    <property type="project" value="TreeGrafter"/>
</dbReference>
<organism evidence="2 3">
    <name type="scientific">Bugula neritina</name>
    <name type="common">Brown bryozoan</name>
    <name type="synonym">Sertularia neritina</name>
    <dbReference type="NCBI Taxonomy" id="10212"/>
    <lineage>
        <taxon>Eukaryota</taxon>
        <taxon>Metazoa</taxon>
        <taxon>Spiralia</taxon>
        <taxon>Lophotrochozoa</taxon>
        <taxon>Bryozoa</taxon>
        <taxon>Gymnolaemata</taxon>
        <taxon>Cheilostomatida</taxon>
        <taxon>Flustrina</taxon>
        <taxon>Buguloidea</taxon>
        <taxon>Bugulidae</taxon>
        <taxon>Bugula</taxon>
    </lineage>
</organism>
<comment type="caution">
    <text evidence="2">The sequence shown here is derived from an EMBL/GenBank/DDBJ whole genome shotgun (WGS) entry which is preliminary data.</text>
</comment>
<dbReference type="InterPro" id="IPR000008">
    <property type="entry name" value="C2_dom"/>
</dbReference>
<feature type="domain" description="C2" evidence="1">
    <location>
        <begin position="1"/>
        <end position="125"/>
    </location>
</feature>
<proteinExistence type="predicted"/>
<dbReference type="AlphaFoldDB" id="A0A7J7K025"/>
<evidence type="ECO:0000259" key="1">
    <source>
        <dbReference type="PROSITE" id="PS50004"/>
    </source>
</evidence>
<reference evidence="2" key="1">
    <citation type="submission" date="2020-06" db="EMBL/GenBank/DDBJ databases">
        <title>Draft genome of Bugula neritina, a colonial animal packing powerful symbionts and potential medicines.</title>
        <authorList>
            <person name="Rayko M."/>
        </authorList>
    </citation>
    <scope>NUCLEOTIDE SEQUENCE [LARGE SCALE GENOMIC DNA]</scope>
    <source>
        <strain evidence="2">Kwan_BN1</strain>
    </source>
</reference>
<dbReference type="GO" id="GO:0071277">
    <property type="term" value="P:cellular response to calcium ion"/>
    <property type="evidence" value="ECO:0007669"/>
    <property type="project" value="TreeGrafter"/>
</dbReference>
<dbReference type="Proteomes" id="UP000593567">
    <property type="component" value="Unassembled WGS sequence"/>
</dbReference>
<dbReference type="GO" id="GO:0005544">
    <property type="term" value="F:calcium-dependent phospholipid binding"/>
    <property type="evidence" value="ECO:0007669"/>
    <property type="project" value="InterPro"/>
</dbReference>
<sequence length="144" mass="16135">MQANTFSAGASVVPSSKVELTISCRNLIDADIFSKSDPMCVVFTKQFASDRWRELGRTETIWDNLNPDFVKKFELDYYFEEKQILKFEIYDIDSQSADLSKHDFLGTMECSLGEIVSAGRLKRALKGPKANSGSIVGKLTPLLL</sequence>
<gene>
    <name evidence="2" type="ORF">EB796_010392</name>
</gene>
<accession>A0A7J7K025</accession>
<dbReference type="InterPro" id="IPR045052">
    <property type="entry name" value="Copine"/>
</dbReference>
<dbReference type="FunFam" id="2.60.40.150:FF:000099">
    <property type="entry name" value="Copine 3"/>
    <property type="match status" value="1"/>
</dbReference>
<evidence type="ECO:0000313" key="3">
    <source>
        <dbReference type="Proteomes" id="UP000593567"/>
    </source>
</evidence>
<dbReference type="PANTHER" id="PTHR10857:SF106">
    <property type="entry name" value="C2 DOMAIN-CONTAINING PROTEIN"/>
    <property type="match status" value="1"/>
</dbReference>
<evidence type="ECO:0000313" key="2">
    <source>
        <dbReference type="EMBL" id="KAF6031304.1"/>
    </source>
</evidence>
<name>A0A7J7K025_BUGNE</name>
<dbReference type="EMBL" id="VXIV02001628">
    <property type="protein sequence ID" value="KAF6031304.1"/>
    <property type="molecule type" value="Genomic_DNA"/>
</dbReference>
<dbReference type="InterPro" id="IPR035892">
    <property type="entry name" value="C2_domain_sf"/>
</dbReference>